<feature type="region of interest" description="Disordered" evidence="1">
    <location>
        <begin position="398"/>
        <end position="417"/>
    </location>
</feature>
<accession>A0ABN9LKI2</accession>
<dbReference type="EMBL" id="CAUEEQ010022132">
    <property type="protein sequence ID" value="CAJ0944195.1"/>
    <property type="molecule type" value="Genomic_DNA"/>
</dbReference>
<feature type="compositionally biased region" description="Basic and acidic residues" evidence="1">
    <location>
        <begin position="347"/>
        <end position="359"/>
    </location>
</feature>
<evidence type="ECO:0000256" key="1">
    <source>
        <dbReference type="SAM" id="MobiDB-lite"/>
    </source>
</evidence>
<feature type="region of interest" description="Disordered" evidence="1">
    <location>
        <begin position="440"/>
        <end position="466"/>
    </location>
</feature>
<proteinExistence type="predicted"/>
<sequence>MFESPRLHVSYLFDGLNTCRYYLFVRQSEVQHAALKRTLAVDDCLRIPTMMWKTVALVWTVGLCLCDSRVVSAEKAVRLPEVSEISNEDECRQVCRESLSPDNLNCSKSLLLNKWCAAILCNRLCRTREVTMVTDPPFGCSGEVSARAHVTPTANHWALQLVPPTLALPLSPVIECASQCENISIMSPLKPFSKDRGRGDASLILEYINYLKKRRKRDKEIKSKDKKQHPAKRTVANKVTPTPSLPSKRLIGPSPTIKIAQNAKTPPTTTTTKSVPPTTKHSEIPGRQEKKDKKQHPAKRTVANKVTPTPSLPSKRLIGPTPTIKITQNATTQLTTTTTKSVPPTTKHSEIPGRQEKKDKKQHPAKRTVANKVTPTPSLPSKRLIGPTPTIKITQNATTQLTTTTTKSVSPTTKHPEIPDARTEKAITILETSTTAAITTKTTTESTTSTKQTTTTTEEAKKPNPTTSRIVEEITTTAESTTSTTIKSSPKNTTTKVTTGIETTVKSILTEKPKITTAKATTKQIILITEKEKIPDTITVMVPTVIKSTEPVVSTTKLPVTTQLSAIEDIITTSPHETTAKPETTSATQILNPTTQITNSKENEKLITTIQPNTTAPKTTAPVPTKLSETSSPTVTNSTTTPGVLSPGGNPSTSQTSTPNSQLLPPTVSSSTDGNQEKDDGSIVIIAGEAYESYKKKDYTQVDYLINGMYADSDIPIFCTVNCVGEDTSIVYTEPIRLQEKCSIGVFNFGTMILWNGTFRANHRAVAAKSDIDLSDGSKSS</sequence>
<feature type="region of interest" description="Disordered" evidence="1">
    <location>
        <begin position="216"/>
        <end position="387"/>
    </location>
</feature>
<reference evidence="2" key="1">
    <citation type="submission" date="2023-07" db="EMBL/GenBank/DDBJ databases">
        <authorList>
            <person name="Stuckert A."/>
        </authorList>
    </citation>
    <scope>NUCLEOTIDE SEQUENCE</scope>
</reference>
<comment type="caution">
    <text evidence="2">The sequence shown here is derived from an EMBL/GenBank/DDBJ whole genome shotgun (WGS) entry which is preliminary data.</text>
</comment>
<gene>
    <name evidence="2" type="ORF">RIMI_LOCUS10293685</name>
</gene>
<feature type="compositionally biased region" description="Polar residues" evidence="1">
    <location>
        <begin position="575"/>
        <end position="611"/>
    </location>
</feature>
<evidence type="ECO:0000313" key="2">
    <source>
        <dbReference type="EMBL" id="CAJ0944195.1"/>
    </source>
</evidence>
<feature type="compositionally biased region" description="Low complexity" evidence="1">
    <location>
        <begin position="612"/>
        <end position="662"/>
    </location>
</feature>
<feature type="region of interest" description="Disordered" evidence="1">
    <location>
        <begin position="575"/>
        <end position="680"/>
    </location>
</feature>
<feature type="compositionally biased region" description="Low complexity" evidence="1">
    <location>
        <begin position="264"/>
        <end position="279"/>
    </location>
</feature>
<dbReference type="Proteomes" id="UP001176940">
    <property type="component" value="Unassembled WGS sequence"/>
</dbReference>
<protein>
    <submittedName>
        <fullName evidence="2">Uncharacterized protein</fullName>
    </submittedName>
</protein>
<evidence type="ECO:0000313" key="3">
    <source>
        <dbReference type="Proteomes" id="UP001176940"/>
    </source>
</evidence>
<dbReference type="Pfam" id="PF17823">
    <property type="entry name" value="DUF5585"/>
    <property type="match status" value="1"/>
</dbReference>
<organism evidence="2 3">
    <name type="scientific">Ranitomeya imitator</name>
    <name type="common">mimic poison frog</name>
    <dbReference type="NCBI Taxonomy" id="111125"/>
    <lineage>
        <taxon>Eukaryota</taxon>
        <taxon>Metazoa</taxon>
        <taxon>Chordata</taxon>
        <taxon>Craniata</taxon>
        <taxon>Vertebrata</taxon>
        <taxon>Euteleostomi</taxon>
        <taxon>Amphibia</taxon>
        <taxon>Batrachia</taxon>
        <taxon>Anura</taxon>
        <taxon>Neobatrachia</taxon>
        <taxon>Hyloidea</taxon>
        <taxon>Dendrobatidae</taxon>
        <taxon>Dendrobatinae</taxon>
        <taxon>Ranitomeya</taxon>
    </lineage>
</organism>
<feature type="compositionally biased region" description="Low complexity" evidence="1">
    <location>
        <begin position="398"/>
        <end position="413"/>
    </location>
</feature>
<feature type="compositionally biased region" description="Low complexity" evidence="1">
    <location>
        <begin position="440"/>
        <end position="457"/>
    </location>
</feature>
<name>A0ABN9LKI2_9NEOB</name>
<feature type="compositionally biased region" description="Low complexity" evidence="1">
    <location>
        <begin position="327"/>
        <end position="346"/>
    </location>
</feature>
<feature type="compositionally biased region" description="Basic and acidic residues" evidence="1">
    <location>
        <begin position="280"/>
        <end position="292"/>
    </location>
</feature>
<feature type="non-terminal residue" evidence="2">
    <location>
        <position position="781"/>
    </location>
</feature>
<feature type="compositionally biased region" description="Polar residues" evidence="1">
    <location>
        <begin position="663"/>
        <end position="674"/>
    </location>
</feature>
<dbReference type="InterPro" id="IPR041056">
    <property type="entry name" value="DUF5585"/>
</dbReference>
<keyword evidence="3" id="KW-1185">Reference proteome</keyword>